<dbReference type="InterPro" id="IPR010985">
    <property type="entry name" value="Ribbon_hlx_hlx"/>
</dbReference>
<dbReference type="Proteomes" id="UP001595711">
    <property type="component" value="Unassembled WGS sequence"/>
</dbReference>
<keyword evidence="3" id="KW-1185">Reference proteome</keyword>
<dbReference type="InterPro" id="IPR053853">
    <property type="entry name" value="FitA-like_RHH"/>
</dbReference>
<name>A0ABV7VLZ6_9PROT</name>
<evidence type="ECO:0000259" key="1">
    <source>
        <dbReference type="Pfam" id="PF22513"/>
    </source>
</evidence>
<dbReference type="RefSeq" id="WP_379729883.1">
    <property type="nucleotide sequence ID" value="NZ_JBHRYJ010000008.1"/>
</dbReference>
<dbReference type="InterPro" id="IPR013321">
    <property type="entry name" value="Arc_rbn_hlx_hlx"/>
</dbReference>
<dbReference type="Pfam" id="PF22513">
    <property type="entry name" value="FitA-like_RHH"/>
    <property type="match status" value="1"/>
</dbReference>
<dbReference type="SUPFAM" id="SSF47598">
    <property type="entry name" value="Ribbon-helix-helix"/>
    <property type="match status" value="1"/>
</dbReference>
<dbReference type="EMBL" id="JBHRYJ010000008">
    <property type="protein sequence ID" value="MFC3678265.1"/>
    <property type="molecule type" value="Genomic_DNA"/>
</dbReference>
<sequence>MVAICIRGLPAEAKALLRLRAARNGVSMEEEVRRILFRALLQDGPAGEAAGMVVDRGAVDGYPDPP</sequence>
<evidence type="ECO:0000313" key="3">
    <source>
        <dbReference type="Proteomes" id="UP001595711"/>
    </source>
</evidence>
<gene>
    <name evidence="2" type="ORF">ACFOOQ_22160</name>
</gene>
<protein>
    <recommendedName>
        <fullName evidence="1">Antitoxin FitA-like ribbon-helix-helix domain-containing protein</fullName>
    </recommendedName>
</protein>
<accession>A0ABV7VLZ6</accession>
<feature type="domain" description="Antitoxin FitA-like ribbon-helix-helix" evidence="1">
    <location>
        <begin position="4"/>
        <end position="39"/>
    </location>
</feature>
<comment type="caution">
    <text evidence="2">The sequence shown here is derived from an EMBL/GenBank/DDBJ whole genome shotgun (WGS) entry which is preliminary data.</text>
</comment>
<dbReference type="Gene3D" id="1.10.1220.10">
    <property type="entry name" value="Met repressor-like"/>
    <property type="match status" value="1"/>
</dbReference>
<reference evidence="3" key="1">
    <citation type="journal article" date="2019" name="Int. J. Syst. Evol. Microbiol.">
        <title>The Global Catalogue of Microorganisms (GCM) 10K type strain sequencing project: providing services to taxonomists for standard genome sequencing and annotation.</title>
        <authorList>
            <consortium name="The Broad Institute Genomics Platform"/>
            <consortium name="The Broad Institute Genome Sequencing Center for Infectious Disease"/>
            <person name="Wu L."/>
            <person name="Ma J."/>
        </authorList>
    </citation>
    <scope>NUCLEOTIDE SEQUENCE [LARGE SCALE GENOMIC DNA]</scope>
    <source>
        <strain evidence="3">KCTC 42182</strain>
    </source>
</reference>
<evidence type="ECO:0000313" key="2">
    <source>
        <dbReference type="EMBL" id="MFC3678265.1"/>
    </source>
</evidence>
<proteinExistence type="predicted"/>
<organism evidence="2 3">
    <name type="scientific">Ferrovibrio xuzhouensis</name>
    <dbReference type="NCBI Taxonomy" id="1576914"/>
    <lineage>
        <taxon>Bacteria</taxon>
        <taxon>Pseudomonadati</taxon>
        <taxon>Pseudomonadota</taxon>
        <taxon>Alphaproteobacteria</taxon>
        <taxon>Rhodospirillales</taxon>
        <taxon>Rhodospirillaceae</taxon>
        <taxon>Ferrovibrio</taxon>
    </lineage>
</organism>